<organism evidence="1 2">
    <name type="scientific">Galerina marginata (strain CBS 339.88)</name>
    <dbReference type="NCBI Taxonomy" id="685588"/>
    <lineage>
        <taxon>Eukaryota</taxon>
        <taxon>Fungi</taxon>
        <taxon>Dikarya</taxon>
        <taxon>Basidiomycota</taxon>
        <taxon>Agaricomycotina</taxon>
        <taxon>Agaricomycetes</taxon>
        <taxon>Agaricomycetidae</taxon>
        <taxon>Agaricales</taxon>
        <taxon>Agaricineae</taxon>
        <taxon>Strophariaceae</taxon>
        <taxon>Galerina</taxon>
    </lineage>
</organism>
<dbReference type="Proteomes" id="UP000027222">
    <property type="component" value="Unassembled WGS sequence"/>
</dbReference>
<dbReference type="EMBL" id="KL142414">
    <property type="protein sequence ID" value="KDR67505.1"/>
    <property type="molecule type" value="Genomic_DNA"/>
</dbReference>
<name>A0A067S9D7_GALM3</name>
<proteinExistence type="predicted"/>
<evidence type="ECO:0000313" key="1">
    <source>
        <dbReference type="EMBL" id="KDR67505.1"/>
    </source>
</evidence>
<accession>A0A067S9D7</accession>
<sequence length="85" mass="9609">MLSLSHQSPPPPHQLPLTLAVKYTFTLKPAMPVDDKSANLFAEFNFIIEHTHSPSTRTTMTVRMHFYSHDARGLIPRAPKAEIVK</sequence>
<evidence type="ECO:0000313" key="2">
    <source>
        <dbReference type="Proteomes" id="UP000027222"/>
    </source>
</evidence>
<dbReference type="AlphaFoldDB" id="A0A067S9D7"/>
<gene>
    <name evidence="1" type="ORF">GALMADRAFT_147054</name>
</gene>
<protein>
    <submittedName>
        <fullName evidence="1">Uncharacterized protein</fullName>
    </submittedName>
</protein>
<dbReference type="HOGENOM" id="CLU_2512794_0_0_1"/>
<keyword evidence="2" id="KW-1185">Reference proteome</keyword>
<reference evidence="2" key="1">
    <citation type="journal article" date="2014" name="Proc. Natl. Acad. Sci. U.S.A.">
        <title>Extensive sampling of basidiomycete genomes demonstrates inadequacy of the white-rot/brown-rot paradigm for wood decay fungi.</title>
        <authorList>
            <person name="Riley R."/>
            <person name="Salamov A.A."/>
            <person name="Brown D.W."/>
            <person name="Nagy L.G."/>
            <person name="Floudas D."/>
            <person name="Held B.W."/>
            <person name="Levasseur A."/>
            <person name="Lombard V."/>
            <person name="Morin E."/>
            <person name="Otillar R."/>
            <person name="Lindquist E.A."/>
            <person name="Sun H."/>
            <person name="LaButti K.M."/>
            <person name="Schmutz J."/>
            <person name="Jabbour D."/>
            <person name="Luo H."/>
            <person name="Baker S.E."/>
            <person name="Pisabarro A.G."/>
            <person name="Walton J.D."/>
            <person name="Blanchette R.A."/>
            <person name="Henrissat B."/>
            <person name="Martin F."/>
            <person name="Cullen D."/>
            <person name="Hibbett D.S."/>
            <person name="Grigoriev I.V."/>
        </authorList>
    </citation>
    <scope>NUCLEOTIDE SEQUENCE [LARGE SCALE GENOMIC DNA]</scope>
    <source>
        <strain evidence="2">CBS 339.88</strain>
    </source>
</reference>